<feature type="transmembrane region" description="Helical" evidence="5">
    <location>
        <begin position="91"/>
        <end position="111"/>
    </location>
</feature>
<evidence type="ECO:0000313" key="7">
    <source>
        <dbReference type="EMBL" id="HJB80750.1"/>
    </source>
</evidence>
<dbReference type="EMBL" id="DWXO01000070">
    <property type="protein sequence ID" value="HJB80750.1"/>
    <property type="molecule type" value="Genomic_DNA"/>
</dbReference>
<comment type="subcellular location">
    <subcellularLocation>
        <location evidence="1">Membrane</location>
        <topology evidence="1">Multi-pass membrane protein</topology>
    </subcellularLocation>
</comment>
<evidence type="ECO:0000256" key="1">
    <source>
        <dbReference type="ARBA" id="ARBA00004141"/>
    </source>
</evidence>
<keyword evidence="3 5" id="KW-1133">Transmembrane helix</keyword>
<feature type="transmembrane region" description="Helical" evidence="5">
    <location>
        <begin position="23"/>
        <end position="54"/>
    </location>
</feature>
<evidence type="ECO:0000313" key="8">
    <source>
        <dbReference type="Proteomes" id="UP000823921"/>
    </source>
</evidence>
<protein>
    <submittedName>
        <fullName evidence="7">FUSC family protein</fullName>
    </submittedName>
</protein>
<proteinExistence type="predicted"/>
<dbReference type="AlphaFoldDB" id="A0A9D2SC24"/>
<evidence type="ECO:0000256" key="5">
    <source>
        <dbReference type="SAM" id="Phobius"/>
    </source>
</evidence>
<dbReference type="Pfam" id="PF13515">
    <property type="entry name" value="FUSC_2"/>
    <property type="match status" value="1"/>
</dbReference>
<dbReference type="GO" id="GO:0016020">
    <property type="term" value="C:membrane"/>
    <property type="evidence" value="ECO:0007669"/>
    <property type="project" value="UniProtKB-SubCell"/>
</dbReference>
<feature type="domain" description="Integral membrane bound transporter" evidence="6">
    <location>
        <begin position="317"/>
        <end position="438"/>
    </location>
</feature>
<keyword evidence="4 5" id="KW-0472">Membrane</keyword>
<feature type="transmembrane region" description="Helical" evidence="5">
    <location>
        <begin position="352"/>
        <end position="372"/>
    </location>
</feature>
<comment type="caution">
    <text evidence="7">The sequence shown here is derived from an EMBL/GenBank/DDBJ whole genome shotgun (WGS) entry which is preliminary data.</text>
</comment>
<reference evidence="7" key="1">
    <citation type="journal article" date="2021" name="PeerJ">
        <title>Extensive microbial diversity within the chicken gut microbiome revealed by metagenomics and culture.</title>
        <authorList>
            <person name="Gilroy R."/>
            <person name="Ravi A."/>
            <person name="Getino M."/>
            <person name="Pursley I."/>
            <person name="Horton D.L."/>
            <person name="Alikhan N.F."/>
            <person name="Baker D."/>
            <person name="Gharbi K."/>
            <person name="Hall N."/>
            <person name="Watson M."/>
            <person name="Adriaenssens E.M."/>
            <person name="Foster-Nyarko E."/>
            <person name="Jarju S."/>
            <person name="Secka A."/>
            <person name="Antonio M."/>
            <person name="Oren A."/>
            <person name="Chaudhuri R.R."/>
            <person name="La Ragione R."/>
            <person name="Hildebrand F."/>
            <person name="Pallen M.J."/>
        </authorList>
    </citation>
    <scope>NUCLEOTIDE SEQUENCE</scope>
    <source>
        <strain evidence="7">CHK192-8294</strain>
    </source>
</reference>
<reference evidence="7" key="2">
    <citation type="submission" date="2021-04" db="EMBL/GenBank/DDBJ databases">
        <authorList>
            <person name="Gilroy R."/>
        </authorList>
    </citation>
    <scope>NUCLEOTIDE SEQUENCE</scope>
    <source>
        <strain evidence="7">CHK192-8294</strain>
    </source>
</reference>
<dbReference type="InterPro" id="IPR049453">
    <property type="entry name" value="Memb_transporter_dom"/>
</dbReference>
<feature type="transmembrane region" description="Helical" evidence="5">
    <location>
        <begin position="379"/>
        <end position="401"/>
    </location>
</feature>
<accession>A0A9D2SC24</accession>
<feature type="transmembrane region" description="Helical" evidence="5">
    <location>
        <begin position="421"/>
        <end position="443"/>
    </location>
</feature>
<evidence type="ECO:0000259" key="6">
    <source>
        <dbReference type="Pfam" id="PF13515"/>
    </source>
</evidence>
<evidence type="ECO:0000256" key="4">
    <source>
        <dbReference type="ARBA" id="ARBA00023136"/>
    </source>
</evidence>
<evidence type="ECO:0000256" key="2">
    <source>
        <dbReference type="ARBA" id="ARBA00022692"/>
    </source>
</evidence>
<gene>
    <name evidence="7" type="ORF">H9712_07175</name>
</gene>
<feature type="transmembrane region" description="Helical" evidence="5">
    <location>
        <begin position="306"/>
        <end position="324"/>
    </location>
</feature>
<name>A0A9D2SC24_9FIRM</name>
<dbReference type="Proteomes" id="UP000823921">
    <property type="component" value="Unassembled WGS sequence"/>
</dbReference>
<keyword evidence="2 5" id="KW-0812">Transmembrane</keyword>
<organism evidence="7 8">
    <name type="scientific">Candidatus Flavonifractor intestinigallinarum</name>
    <dbReference type="NCBI Taxonomy" id="2838586"/>
    <lineage>
        <taxon>Bacteria</taxon>
        <taxon>Bacillati</taxon>
        <taxon>Bacillota</taxon>
        <taxon>Clostridia</taxon>
        <taxon>Eubacteriales</taxon>
        <taxon>Oscillospiraceae</taxon>
        <taxon>Flavonifractor</taxon>
    </lineage>
</organism>
<sequence>MVVSCSTILFQLRRKEANRLEDYAAMCLMSLLLCLLAFAAALNVWLCAILNFVVPFFLVFWKCSQFTPKGHIGYAMTFVFLELRPPTLEQLPTQLAAVGFCCLLLVVALLLNAKVTHITNDPASQISASLLRLADLLDGLADGGDDKAAGKELYDLARSFHRKGYDRRHLLHLPDRQKRCYHLLALLFQRASYLVTDGPSWQAATATPAFAHTMHTLADVVRQLQGAWEPAARQRLAARIQALLDHTDLPQGRLRIFYRSVLHTLLLLCRESFHAQHDPFFRKVPWRAAWSSLCQRFSPARFEFRFALRLAVVMTISTTVSFLWEFEHTYWFPLHAFLLLQPSYEESAHRMVTRPVGTAIGCIIVHLVYPWLPGLPGIFVFSLIMISLMYCCTPGTWVHPIFSTSFALTMATLTVQETEAIGLRLMYLAMAIALVLVVNTFLLPNWKEPQFRRNFQELYRLQAYYWEVIRRSLRQPVDPALFSELLSQFHMVYHEAAQYTDHQSPEEADYHRKRLVILWNMFSELEQTEGLIQSGAVTPEEQAALDGVAAALEERICPLTDLNGVPVETLPQGELCYVVRRYMENAQALLPP</sequence>
<evidence type="ECO:0000256" key="3">
    <source>
        <dbReference type="ARBA" id="ARBA00022989"/>
    </source>
</evidence>